<organism evidence="3 4">
    <name type="scientific">Actinopolymorpha pittospori</name>
    <dbReference type="NCBI Taxonomy" id="648752"/>
    <lineage>
        <taxon>Bacteria</taxon>
        <taxon>Bacillati</taxon>
        <taxon>Actinomycetota</taxon>
        <taxon>Actinomycetes</taxon>
        <taxon>Propionibacteriales</taxon>
        <taxon>Actinopolymorphaceae</taxon>
        <taxon>Actinopolymorpha</taxon>
    </lineage>
</organism>
<dbReference type="AlphaFoldDB" id="A0A927RBM8"/>
<accession>A0A927RBM8</accession>
<evidence type="ECO:0000259" key="2">
    <source>
        <dbReference type="Pfam" id="PF10590"/>
    </source>
</evidence>
<dbReference type="EMBL" id="JADBEM010000001">
    <property type="protein sequence ID" value="MBE1608929.1"/>
    <property type="molecule type" value="Genomic_DNA"/>
</dbReference>
<proteinExistence type="inferred from homology"/>
<dbReference type="Pfam" id="PF10590">
    <property type="entry name" value="PNP_phzG_C"/>
    <property type="match status" value="1"/>
</dbReference>
<comment type="caution">
    <text evidence="3">The sequence shown here is derived from an EMBL/GenBank/DDBJ whole genome shotgun (WGS) entry which is preliminary data.</text>
</comment>
<keyword evidence="4" id="KW-1185">Reference proteome</keyword>
<protein>
    <submittedName>
        <fullName evidence="3">Pyridoxine/pyridoxamine 5'-phosphate oxidase</fullName>
    </submittedName>
</protein>
<evidence type="ECO:0000313" key="3">
    <source>
        <dbReference type="EMBL" id="MBE1608929.1"/>
    </source>
</evidence>
<dbReference type="InterPro" id="IPR012349">
    <property type="entry name" value="Split_barrel_FMN-bd"/>
</dbReference>
<feature type="domain" description="Pyridoxine 5'-phosphate oxidase dimerisation C-terminal" evidence="2">
    <location>
        <begin position="36"/>
        <end position="76"/>
    </location>
</feature>
<gene>
    <name evidence="3" type="ORF">HEB94_005777</name>
</gene>
<dbReference type="InterPro" id="IPR019576">
    <property type="entry name" value="Pyridoxamine_oxidase_dimer_C"/>
</dbReference>
<name>A0A927RBM8_9ACTN</name>
<sequence length="76" mass="8872">MGRQSHPLGAQTDMDEALAKASARIGEDPDTVAPGWTLYTLRPEEVEFWQADPDRRHLRLQYRRHDSAWTRTLLWP</sequence>
<evidence type="ECO:0000313" key="4">
    <source>
        <dbReference type="Proteomes" id="UP000638648"/>
    </source>
</evidence>
<dbReference type="Gene3D" id="2.30.110.10">
    <property type="entry name" value="Electron Transport, Fmn-binding Protein, Chain A"/>
    <property type="match status" value="1"/>
</dbReference>
<comment type="similarity">
    <text evidence="1">Belongs to the pyridoxamine 5'-phosphate oxidase family.</text>
</comment>
<reference evidence="3" key="1">
    <citation type="submission" date="2020-10" db="EMBL/GenBank/DDBJ databases">
        <title>Sequencing the genomes of 1000 actinobacteria strains.</title>
        <authorList>
            <person name="Klenk H.-P."/>
        </authorList>
    </citation>
    <scope>NUCLEOTIDE SEQUENCE</scope>
    <source>
        <strain evidence="3">DSM 45354</strain>
    </source>
</reference>
<dbReference type="Proteomes" id="UP000638648">
    <property type="component" value="Unassembled WGS sequence"/>
</dbReference>
<dbReference type="RefSeq" id="WP_238361638.1">
    <property type="nucleotide sequence ID" value="NZ_BAABJL010000113.1"/>
</dbReference>
<evidence type="ECO:0000256" key="1">
    <source>
        <dbReference type="ARBA" id="ARBA00007301"/>
    </source>
</evidence>
<dbReference type="SUPFAM" id="SSF50475">
    <property type="entry name" value="FMN-binding split barrel"/>
    <property type="match status" value="1"/>
</dbReference>